<gene>
    <name evidence="1" type="ORF">soil367_06785</name>
</gene>
<dbReference type="AlphaFoldDB" id="A0A4P7XG93"/>
<evidence type="ECO:0000313" key="2">
    <source>
        <dbReference type="Proteomes" id="UP000298049"/>
    </source>
</evidence>
<dbReference type="InterPro" id="IPR007411">
    <property type="entry name" value="EpmC"/>
</dbReference>
<name>A0A4P7XG93_9ALTE</name>
<dbReference type="Proteomes" id="UP000298049">
    <property type="component" value="Chromosome"/>
</dbReference>
<evidence type="ECO:0000313" key="1">
    <source>
        <dbReference type="EMBL" id="QCF25643.1"/>
    </source>
</evidence>
<accession>A0A4P7XG93</accession>
<reference evidence="1 2" key="1">
    <citation type="submission" date="2018-07" db="EMBL/GenBank/DDBJ databases">
        <title>Marsedoiliclastica nanhaica gen. nov. sp. nov., a novel marine hydrocarbonoclastic bacterium isolated from an in-situ enriched hydrocarbon-degrading consortium in deep-sea sediment.</title>
        <authorList>
            <person name="Dong C."/>
            <person name="Ma T."/>
            <person name="Liu R."/>
            <person name="Shao Z."/>
        </authorList>
    </citation>
    <scope>NUCLEOTIDE SEQUENCE [LARGE SCALE GENOMIC DNA]</scope>
    <source>
        <strain evidence="2">soil36-7</strain>
    </source>
</reference>
<dbReference type="Pfam" id="PF04315">
    <property type="entry name" value="EpmC"/>
    <property type="match status" value="1"/>
</dbReference>
<proteinExistence type="predicted"/>
<dbReference type="EMBL" id="CP031093">
    <property type="protein sequence ID" value="QCF25643.1"/>
    <property type="molecule type" value="Genomic_DNA"/>
</dbReference>
<sequence length="185" mass="20942">MIHDYNDLIRLFNGLFRDAENTVLVAGAGEPLYQPADGSCAEDRVIFANGFFASALHEVSHWCIAGAARRRLVDFGYWYRPDGRTADQQLEFERVEVKPQALEWIFSVASGSRFTLSLDNLSGGRSGAEELFRRNVERQAQRYILEGMPRRALLFQQALVRHYRGGEPVRASELHFFMPSAAQSA</sequence>
<dbReference type="OrthoDB" id="5298591at2"/>
<keyword evidence="2" id="KW-1185">Reference proteome</keyword>
<dbReference type="KEGG" id="hmi:soil367_06785"/>
<organism evidence="1 2">
    <name type="scientific">Hydrocarboniclastica marina</name>
    <dbReference type="NCBI Taxonomy" id="2259620"/>
    <lineage>
        <taxon>Bacteria</taxon>
        <taxon>Pseudomonadati</taxon>
        <taxon>Pseudomonadota</taxon>
        <taxon>Gammaproteobacteria</taxon>
        <taxon>Alteromonadales</taxon>
        <taxon>Alteromonadaceae</taxon>
        <taxon>Hydrocarboniclastica</taxon>
    </lineage>
</organism>
<protein>
    <submittedName>
        <fullName evidence="1">ATPase</fullName>
    </submittedName>
</protein>
<dbReference type="RefSeq" id="WP_136548129.1">
    <property type="nucleotide sequence ID" value="NZ_CP031093.1"/>
</dbReference>